<dbReference type="FunFam" id="3.30.565.10:FF:000006">
    <property type="entry name" value="Sensor histidine kinase WalK"/>
    <property type="match status" value="1"/>
</dbReference>
<evidence type="ECO:0000256" key="4">
    <source>
        <dbReference type="ARBA" id="ARBA00022679"/>
    </source>
</evidence>
<evidence type="ECO:0000256" key="6">
    <source>
        <dbReference type="SAM" id="Coils"/>
    </source>
</evidence>
<dbReference type="Pfam" id="PF02518">
    <property type="entry name" value="HATPase_c"/>
    <property type="match status" value="1"/>
</dbReference>
<dbReference type="SUPFAM" id="SSF55874">
    <property type="entry name" value="ATPase domain of HSP90 chaperone/DNA topoisomerase II/histidine kinase"/>
    <property type="match status" value="1"/>
</dbReference>
<name>A0A932CQS8_UNCTE</name>
<dbReference type="PROSITE" id="PS50109">
    <property type="entry name" value="HIS_KIN"/>
    <property type="match status" value="1"/>
</dbReference>
<feature type="coiled-coil region" evidence="6">
    <location>
        <begin position="36"/>
        <end position="70"/>
    </location>
</feature>
<keyword evidence="5 8" id="KW-0418">Kinase</keyword>
<evidence type="ECO:0000256" key="5">
    <source>
        <dbReference type="ARBA" id="ARBA00022777"/>
    </source>
</evidence>
<keyword evidence="4" id="KW-0808">Transferase</keyword>
<dbReference type="CDD" id="cd00075">
    <property type="entry name" value="HATPase"/>
    <property type="match status" value="1"/>
</dbReference>
<dbReference type="EC" id="2.7.13.3" evidence="2"/>
<evidence type="ECO:0000259" key="7">
    <source>
        <dbReference type="PROSITE" id="PS50109"/>
    </source>
</evidence>
<dbReference type="EMBL" id="JACPRF010000376">
    <property type="protein sequence ID" value="MBI2877652.1"/>
    <property type="molecule type" value="Genomic_DNA"/>
</dbReference>
<dbReference type="CDD" id="cd00082">
    <property type="entry name" value="HisKA"/>
    <property type="match status" value="1"/>
</dbReference>
<dbReference type="SMART" id="SM00388">
    <property type="entry name" value="HisKA"/>
    <property type="match status" value="1"/>
</dbReference>
<dbReference type="Proteomes" id="UP000769766">
    <property type="component" value="Unassembled WGS sequence"/>
</dbReference>
<dbReference type="Gene3D" id="1.10.287.130">
    <property type="match status" value="1"/>
</dbReference>
<dbReference type="PANTHER" id="PTHR43547:SF2">
    <property type="entry name" value="HYBRID SIGNAL TRANSDUCTION HISTIDINE KINASE C"/>
    <property type="match status" value="1"/>
</dbReference>
<reference evidence="8" key="1">
    <citation type="submission" date="2020-07" db="EMBL/GenBank/DDBJ databases">
        <title>Huge and variable diversity of episymbiotic CPR bacteria and DPANN archaea in groundwater ecosystems.</title>
        <authorList>
            <person name="He C.Y."/>
            <person name="Keren R."/>
            <person name="Whittaker M."/>
            <person name="Farag I.F."/>
            <person name="Doudna J."/>
            <person name="Cate J.H.D."/>
            <person name="Banfield J.F."/>
        </authorList>
    </citation>
    <scope>NUCLEOTIDE SEQUENCE</scope>
    <source>
        <strain evidence="8">NC_groundwater_672_Ag_B-0.1um_62_36</strain>
    </source>
</reference>
<dbReference type="InterPro" id="IPR003661">
    <property type="entry name" value="HisK_dim/P_dom"/>
</dbReference>
<dbReference type="InterPro" id="IPR005467">
    <property type="entry name" value="His_kinase_dom"/>
</dbReference>
<dbReference type="PRINTS" id="PR00344">
    <property type="entry name" value="BCTRLSENSOR"/>
</dbReference>
<gene>
    <name evidence="8" type="ORF">HYY20_12300</name>
</gene>
<evidence type="ECO:0000313" key="9">
    <source>
        <dbReference type="Proteomes" id="UP000769766"/>
    </source>
</evidence>
<evidence type="ECO:0000256" key="1">
    <source>
        <dbReference type="ARBA" id="ARBA00000085"/>
    </source>
</evidence>
<comment type="caution">
    <text evidence="8">The sequence shown here is derived from an EMBL/GenBank/DDBJ whole genome shotgun (WGS) entry which is preliminary data.</text>
</comment>
<sequence length="315" mass="35039">MNADQSMDEFAGKIRAMRACVAFLQQCSNELPLPSREASKAAIEELYATLEELQASQEAIRQQHEDLIRNRTAQLETDNQRKDQFLSMLAHELRNPLNVILSTVELLKLPQLSEPGFQRVLKILERQVCHQASLLDDLFDLSRIVRGKISPRRKLLDLADLARNSAEDWEETLAREGLTLTLELPEGPVWVRGDPIWLFQALGNLLQNALKFTDPGGQVTLRVKSHPATRQAIITVRDTGMGIAPEMLPHLFEMFAQADPGPDRGRGGLGLGLALVKHLVEQHGGTVCAHSEGPGQGAEFTLQLPLRQSFTEDPP</sequence>
<organism evidence="8 9">
    <name type="scientific">Tectimicrobiota bacterium</name>
    <dbReference type="NCBI Taxonomy" id="2528274"/>
    <lineage>
        <taxon>Bacteria</taxon>
        <taxon>Pseudomonadati</taxon>
        <taxon>Nitrospinota/Tectimicrobiota group</taxon>
        <taxon>Candidatus Tectimicrobiota</taxon>
    </lineage>
</organism>
<dbReference type="Pfam" id="PF00512">
    <property type="entry name" value="HisKA"/>
    <property type="match status" value="1"/>
</dbReference>
<evidence type="ECO:0000256" key="2">
    <source>
        <dbReference type="ARBA" id="ARBA00012438"/>
    </source>
</evidence>
<keyword evidence="3" id="KW-0597">Phosphoprotein</keyword>
<evidence type="ECO:0000256" key="3">
    <source>
        <dbReference type="ARBA" id="ARBA00022553"/>
    </source>
</evidence>
<keyword evidence="6" id="KW-0175">Coiled coil</keyword>
<dbReference type="InterPro" id="IPR036890">
    <property type="entry name" value="HATPase_C_sf"/>
</dbReference>
<feature type="domain" description="Histidine kinase" evidence="7">
    <location>
        <begin position="88"/>
        <end position="308"/>
    </location>
</feature>
<dbReference type="GO" id="GO:0000155">
    <property type="term" value="F:phosphorelay sensor kinase activity"/>
    <property type="evidence" value="ECO:0007669"/>
    <property type="project" value="InterPro"/>
</dbReference>
<dbReference type="InterPro" id="IPR004358">
    <property type="entry name" value="Sig_transdc_His_kin-like_C"/>
</dbReference>
<accession>A0A932CQS8</accession>
<protein>
    <recommendedName>
        <fullName evidence="2">histidine kinase</fullName>
        <ecNumber evidence="2">2.7.13.3</ecNumber>
    </recommendedName>
</protein>
<dbReference type="AlphaFoldDB" id="A0A932CQS8"/>
<proteinExistence type="predicted"/>
<dbReference type="Gene3D" id="3.30.565.10">
    <property type="entry name" value="Histidine kinase-like ATPase, C-terminal domain"/>
    <property type="match status" value="1"/>
</dbReference>
<evidence type="ECO:0000313" key="8">
    <source>
        <dbReference type="EMBL" id="MBI2877652.1"/>
    </source>
</evidence>
<dbReference type="InterPro" id="IPR003594">
    <property type="entry name" value="HATPase_dom"/>
</dbReference>
<dbReference type="InterPro" id="IPR036097">
    <property type="entry name" value="HisK_dim/P_sf"/>
</dbReference>
<comment type="catalytic activity">
    <reaction evidence="1">
        <text>ATP + protein L-histidine = ADP + protein N-phospho-L-histidine.</text>
        <dbReference type="EC" id="2.7.13.3"/>
    </reaction>
</comment>
<dbReference type="SUPFAM" id="SSF47384">
    <property type="entry name" value="Homodimeric domain of signal transducing histidine kinase"/>
    <property type="match status" value="1"/>
</dbReference>
<dbReference type="PANTHER" id="PTHR43547">
    <property type="entry name" value="TWO-COMPONENT HISTIDINE KINASE"/>
    <property type="match status" value="1"/>
</dbReference>
<dbReference type="SMART" id="SM00387">
    <property type="entry name" value="HATPase_c"/>
    <property type="match status" value="1"/>
</dbReference>